<organism evidence="2">
    <name type="scientific">marine sediment metagenome</name>
    <dbReference type="NCBI Taxonomy" id="412755"/>
    <lineage>
        <taxon>unclassified sequences</taxon>
        <taxon>metagenomes</taxon>
        <taxon>ecological metagenomes</taxon>
    </lineage>
</organism>
<accession>A0A0F9QWY0</accession>
<keyword evidence="1" id="KW-1133">Transmembrane helix</keyword>
<comment type="caution">
    <text evidence="2">The sequence shown here is derived from an EMBL/GenBank/DDBJ whole genome shotgun (WGS) entry which is preliminary data.</text>
</comment>
<feature type="transmembrane region" description="Helical" evidence="1">
    <location>
        <begin position="82"/>
        <end position="104"/>
    </location>
</feature>
<feature type="transmembrane region" description="Helical" evidence="1">
    <location>
        <begin position="232"/>
        <end position="255"/>
    </location>
</feature>
<sequence>MSISSAKQIQKRTLEFCKTINRWYLTKELFDNINKIRNTEYRKIPERERIGKGIKFISNQVAKGYIIGIGYYLFMVADRHSIILTLAGLKFFAILLVGIFIWIINNVSFLSSPFQGFITIFKDVLLRILIFICIFSLGTVFLDVFPLKELVYFFVKKINKGEVAIDIGIGQIIELKKSKTKIIYYTNISIGIIQIFSSIFIFILIYLFAFEVISINEIIFGNTAVPHKTSEFIFFTILIFTGTVLLVSGPFKLYLSRETKTLGI</sequence>
<feature type="transmembrane region" description="Helical" evidence="1">
    <location>
        <begin position="182"/>
        <end position="209"/>
    </location>
</feature>
<name>A0A0F9QWY0_9ZZZZ</name>
<evidence type="ECO:0000313" key="2">
    <source>
        <dbReference type="EMBL" id="KKN09653.1"/>
    </source>
</evidence>
<gene>
    <name evidence="2" type="ORF">LCGC14_1044390</name>
</gene>
<dbReference type="AlphaFoldDB" id="A0A0F9QWY0"/>
<reference evidence="2" key="1">
    <citation type="journal article" date="2015" name="Nature">
        <title>Complex archaea that bridge the gap between prokaryotes and eukaryotes.</title>
        <authorList>
            <person name="Spang A."/>
            <person name="Saw J.H."/>
            <person name="Jorgensen S.L."/>
            <person name="Zaremba-Niedzwiedzka K."/>
            <person name="Martijn J."/>
            <person name="Lind A.E."/>
            <person name="van Eijk R."/>
            <person name="Schleper C."/>
            <person name="Guy L."/>
            <person name="Ettema T.J."/>
        </authorList>
    </citation>
    <scope>NUCLEOTIDE SEQUENCE</scope>
</reference>
<dbReference type="EMBL" id="LAZR01004322">
    <property type="protein sequence ID" value="KKN09653.1"/>
    <property type="molecule type" value="Genomic_DNA"/>
</dbReference>
<keyword evidence="1" id="KW-0812">Transmembrane</keyword>
<feature type="transmembrane region" description="Helical" evidence="1">
    <location>
        <begin position="124"/>
        <end position="147"/>
    </location>
</feature>
<protein>
    <submittedName>
        <fullName evidence="2">Uncharacterized protein</fullName>
    </submittedName>
</protein>
<proteinExistence type="predicted"/>
<evidence type="ECO:0000256" key="1">
    <source>
        <dbReference type="SAM" id="Phobius"/>
    </source>
</evidence>
<keyword evidence="1" id="KW-0472">Membrane</keyword>